<dbReference type="EMBL" id="VCQV01000039">
    <property type="protein sequence ID" value="TWP33594.1"/>
    <property type="molecule type" value="Genomic_DNA"/>
</dbReference>
<name>A0A563DV71_9MICO</name>
<accession>A0A563DV71</accession>
<reference evidence="1 2" key="2">
    <citation type="submission" date="2019-08" db="EMBL/GenBank/DDBJ databases">
        <title>Jejuicoccus antrihumi gen. nov., sp. nov., a new member of the family Dermacoccaceae isolated from a cave.</title>
        <authorList>
            <person name="Schumann P."/>
            <person name="Kim I.S."/>
        </authorList>
    </citation>
    <scope>NUCLEOTIDE SEQUENCE [LARGE SCALE GENOMIC DNA]</scope>
    <source>
        <strain evidence="1 2">C5-26</strain>
    </source>
</reference>
<evidence type="ECO:0000313" key="2">
    <source>
        <dbReference type="Proteomes" id="UP000320244"/>
    </source>
</evidence>
<reference evidence="1 2" key="1">
    <citation type="submission" date="2019-05" db="EMBL/GenBank/DDBJ databases">
        <authorList>
            <person name="Lee S.D."/>
        </authorList>
    </citation>
    <scope>NUCLEOTIDE SEQUENCE [LARGE SCALE GENOMIC DNA]</scope>
    <source>
        <strain evidence="1 2">C5-26</strain>
    </source>
</reference>
<proteinExistence type="predicted"/>
<sequence>MADASGAVLIDNHLINDPVFTAIGANGRDPLPGLAFKLAGRIGEIVREAVLCAPNDLDHIFTNWLSDTERDAELYRQIRDLAQARDARFVPVWLTCQRIELTRRVALSDRQERNKLRDPATLIEALDRNATLPPPTDALLLDTTDTSPTESARRILTFAGQNSRLGQP</sequence>
<gene>
    <name evidence="1" type="ORF">FGL98_20805</name>
</gene>
<dbReference type="Proteomes" id="UP000320244">
    <property type="component" value="Unassembled WGS sequence"/>
</dbReference>
<protein>
    <submittedName>
        <fullName evidence="1">Uncharacterized protein</fullName>
    </submittedName>
</protein>
<comment type="caution">
    <text evidence="1">The sequence shown here is derived from an EMBL/GenBank/DDBJ whole genome shotgun (WGS) entry which is preliminary data.</text>
</comment>
<evidence type="ECO:0000313" key="1">
    <source>
        <dbReference type="EMBL" id="TWP33594.1"/>
    </source>
</evidence>
<dbReference type="AlphaFoldDB" id="A0A563DV71"/>
<dbReference type="OrthoDB" id="193997at2"/>
<organism evidence="1 2">
    <name type="scientific">Leekyejoonella antrihumi</name>
    <dbReference type="NCBI Taxonomy" id="1660198"/>
    <lineage>
        <taxon>Bacteria</taxon>
        <taxon>Bacillati</taxon>
        <taxon>Actinomycetota</taxon>
        <taxon>Actinomycetes</taxon>
        <taxon>Micrococcales</taxon>
        <taxon>Dermacoccaceae</taxon>
        <taxon>Leekyejoonella</taxon>
    </lineage>
</organism>
<dbReference type="Gene3D" id="3.40.50.300">
    <property type="entry name" value="P-loop containing nucleotide triphosphate hydrolases"/>
    <property type="match status" value="1"/>
</dbReference>
<keyword evidence="2" id="KW-1185">Reference proteome</keyword>
<dbReference type="InterPro" id="IPR027417">
    <property type="entry name" value="P-loop_NTPase"/>
</dbReference>